<comment type="similarity">
    <text evidence="2 11">Belongs to the FPP/GGPP synthase family.</text>
</comment>
<gene>
    <name evidence="12" type="ORF">ARMSODRAFT_973387</name>
</gene>
<dbReference type="SUPFAM" id="SSF48576">
    <property type="entry name" value="Terpenoid synthases"/>
    <property type="match status" value="1"/>
</dbReference>
<keyword evidence="11" id="KW-0808">Transferase</keyword>
<dbReference type="PANTHER" id="PTHR12001">
    <property type="entry name" value="GERANYLGERANYL PYROPHOSPHATE SYNTHASE"/>
    <property type="match status" value="1"/>
</dbReference>
<keyword evidence="13" id="KW-1185">Reference proteome</keyword>
<dbReference type="Pfam" id="PF00348">
    <property type="entry name" value="polyprenyl_synt"/>
    <property type="match status" value="1"/>
</dbReference>
<dbReference type="InterPro" id="IPR033749">
    <property type="entry name" value="Polyprenyl_synt_CS"/>
</dbReference>
<dbReference type="STRING" id="1076256.A0A2H3BLS7"/>
<evidence type="ECO:0000256" key="2">
    <source>
        <dbReference type="ARBA" id="ARBA00006706"/>
    </source>
</evidence>
<dbReference type="GO" id="GO:0004659">
    <property type="term" value="F:prenyltransferase activity"/>
    <property type="evidence" value="ECO:0007669"/>
    <property type="project" value="InterPro"/>
</dbReference>
<dbReference type="PANTHER" id="PTHR12001:SF44">
    <property type="entry name" value="GERANYLGERANYL PYROPHOSPHATE SYNTHASE"/>
    <property type="match status" value="1"/>
</dbReference>
<keyword evidence="4" id="KW-0460">Magnesium</keyword>
<evidence type="ECO:0000256" key="1">
    <source>
        <dbReference type="ARBA" id="ARBA00001946"/>
    </source>
</evidence>
<dbReference type="Gene3D" id="1.10.600.10">
    <property type="entry name" value="Farnesyl Diphosphate Synthase"/>
    <property type="match status" value="1"/>
</dbReference>
<dbReference type="PROSITE" id="PS00444">
    <property type="entry name" value="POLYPRENYL_SYNTHASE_2"/>
    <property type="match status" value="1"/>
</dbReference>
<comment type="cofactor">
    <cofactor evidence="1">
        <name>Mg(2+)</name>
        <dbReference type="ChEBI" id="CHEBI:18420"/>
    </cofactor>
</comment>
<dbReference type="Proteomes" id="UP000218334">
    <property type="component" value="Unassembled WGS sequence"/>
</dbReference>
<dbReference type="EMBL" id="KZ293423">
    <property type="protein sequence ID" value="PBK71825.1"/>
    <property type="molecule type" value="Genomic_DNA"/>
</dbReference>
<organism evidence="12 13">
    <name type="scientific">Armillaria solidipes</name>
    <dbReference type="NCBI Taxonomy" id="1076256"/>
    <lineage>
        <taxon>Eukaryota</taxon>
        <taxon>Fungi</taxon>
        <taxon>Dikarya</taxon>
        <taxon>Basidiomycota</taxon>
        <taxon>Agaricomycotina</taxon>
        <taxon>Agaricomycetes</taxon>
        <taxon>Agaricomycetidae</taxon>
        <taxon>Agaricales</taxon>
        <taxon>Marasmiineae</taxon>
        <taxon>Physalacriaceae</taxon>
        <taxon>Armillaria</taxon>
    </lineage>
</organism>
<keyword evidence="3" id="KW-0479">Metal-binding</keyword>
<evidence type="ECO:0000313" key="13">
    <source>
        <dbReference type="Proteomes" id="UP000218334"/>
    </source>
</evidence>
<accession>A0A2H3BLS7</accession>
<dbReference type="InterPro" id="IPR008949">
    <property type="entry name" value="Isoprenoid_synthase_dom_sf"/>
</dbReference>
<proteinExistence type="inferred from homology"/>
<evidence type="ECO:0000256" key="7">
    <source>
        <dbReference type="ARBA" id="ARBA00032424"/>
    </source>
</evidence>
<dbReference type="SFLD" id="SFLDS00005">
    <property type="entry name" value="Isoprenoid_Synthase_Type_I"/>
    <property type="match status" value="1"/>
</dbReference>
<evidence type="ECO:0000313" key="12">
    <source>
        <dbReference type="EMBL" id="PBK71825.1"/>
    </source>
</evidence>
<dbReference type="GO" id="GO:0008299">
    <property type="term" value="P:isoprenoid biosynthetic process"/>
    <property type="evidence" value="ECO:0007669"/>
    <property type="project" value="InterPro"/>
</dbReference>
<evidence type="ECO:0000256" key="8">
    <source>
        <dbReference type="ARBA" id="ARBA00032448"/>
    </source>
</evidence>
<dbReference type="InterPro" id="IPR000092">
    <property type="entry name" value="Polyprenyl_synt"/>
</dbReference>
<evidence type="ECO:0000256" key="5">
    <source>
        <dbReference type="ARBA" id="ARBA00032052"/>
    </source>
</evidence>
<evidence type="ECO:0000256" key="4">
    <source>
        <dbReference type="ARBA" id="ARBA00022842"/>
    </source>
</evidence>
<reference evidence="13" key="1">
    <citation type="journal article" date="2017" name="Nat. Ecol. Evol.">
        <title>Genome expansion and lineage-specific genetic innovations in the forest pathogenic fungi Armillaria.</title>
        <authorList>
            <person name="Sipos G."/>
            <person name="Prasanna A.N."/>
            <person name="Walter M.C."/>
            <person name="O'Connor E."/>
            <person name="Balint B."/>
            <person name="Krizsan K."/>
            <person name="Kiss B."/>
            <person name="Hess J."/>
            <person name="Varga T."/>
            <person name="Slot J."/>
            <person name="Riley R."/>
            <person name="Boka B."/>
            <person name="Rigling D."/>
            <person name="Barry K."/>
            <person name="Lee J."/>
            <person name="Mihaltcheva S."/>
            <person name="LaButti K."/>
            <person name="Lipzen A."/>
            <person name="Waldron R."/>
            <person name="Moloney N.M."/>
            <person name="Sperisen C."/>
            <person name="Kredics L."/>
            <person name="Vagvoelgyi C."/>
            <person name="Patrignani A."/>
            <person name="Fitzpatrick D."/>
            <person name="Nagy I."/>
            <person name="Doyle S."/>
            <person name="Anderson J.B."/>
            <person name="Grigoriev I.V."/>
            <person name="Gueldener U."/>
            <person name="Muensterkoetter M."/>
            <person name="Nagy L.G."/>
        </authorList>
    </citation>
    <scope>NUCLEOTIDE SEQUENCE [LARGE SCALE GENOMIC DNA]</scope>
    <source>
        <strain evidence="13">28-4</strain>
    </source>
</reference>
<name>A0A2H3BLS7_9AGAR</name>
<dbReference type="PROSITE" id="PS00723">
    <property type="entry name" value="POLYPRENYL_SYNTHASE_1"/>
    <property type="match status" value="1"/>
</dbReference>
<evidence type="ECO:0000256" key="10">
    <source>
        <dbReference type="ARBA" id="ARBA00033096"/>
    </source>
</evidence>
<evidence type="ECO:0000256" key="11">
    <source>
        <dbReference type="RuleBase" id="RU004466"/>
    </source>
</evidence>
<evidence type="ECO:0000256" key="6">
    <source>
        <dbReference type="ARBA" id="ARBA00032380"/>
    </source>
</evidence>
<protein>
    <recommendedName>
        <fullName evidence="9">(2E,6E)-farnesyl diphosphate synthase</fullName>
    </recommendedName>
    <alternativeName>
        <fullName evidence="8">Dimethylallyltranstransferase</fullName>
    </alternativeName>
    <alternativeName>
        <fullName evidence="7">Farnesyl diphosphate synthase</fullName>
    </alternativeName>
    <alternativeName>
        <fullName evidence="5">Farnesyltranstransferase</fullName>
    </alternativeName>
    <alternativeName>
        <fullName evidence="10">Geranylgeranyl diphosphate synthase</fullName>
    </alternativeName>
    <alternativeName>
        <fullName evidence="6">Geranyltranstransferase</fullName>
    </alternativeName>
</protein>
<evidence type="ECO:0000256" key="9">
    <source>
        <dbReference type="ARBA" id="ARBA00032873"/>
    </source>
</evidence>
<dbReference type="CDD" id="cd00685">
    <property type="entry name" value="Trans_IPPS_HT"/>
    <property type="match status" value="1"/>
</dbReference>
<sequence>MSLSIYDDLLERLSSEPSWSDRHETELLEPFTFITSNPGKDMRSRLIEAFNIWLKVPEEKTKVISRIVNMLHNASLLVDDIEDDSQLRRGRPGKGICGLYSVDELTFTSVAHKIYGIPQTINTANYVYFLAYEELHALRRAGNFGTSRDVDLDAIVTTELLSLHRGQGLELQWRDSLRCPTEEDYIGMVNNKTGGLLRIGIKLMMACATTNIGVDYVPLVNLIGVYFQIRDDLLNLQSPEYSTNKGFAEDLTEGKFSFPIVHGIHADTTNRQVLNVLQKRPTTPTLKHHVISYLKDHTKSFDYTLSVMDLLDKKTRAEIARLGGNKGLEKLMDFFYVDSSKLTHTS</sequence>
<dbReference type="GO" id="GO:0046872">
    <property type="term" value="F:metal ion binding"/>
    <property type="evidence" value="ECO:0007669"/>
    <property type="project" value="UniProtKB-KW"/>
</dbReference>
<evidence type="ECO:0000256" key="3">
    <source>
        <dbReference type="ARBA" id="ARBA00022723"/>
    </source>
</evidence>
<dbReference type="AlphaFoldDB" id="A0A2H3BLS7"/>